<feature type="transmembrane region" description="Helical" evidence="4">
    <location>
        <begin position="266"/>
        <end position="285"/>
    </location>
</feature>
<dbReference type="Pfam" id="PF07690">
    <property type="entry name" value="MFS_1"/>
    <property type="match status" value="2"/>
</dbReference>
<evidence type="ECO:0000259" key="5">
    <source>
        <dbReference type="PROSITE" id="PS50850"/>
    </source>
</evidence>
<dbReference type="EMBL" id="VTFH01000002">
    <property type="protein sequence ID" value="KAA8558332.1"/>
    <property type="molecule type" value="Genomic_DNA"/>
</dbReference>
<keyword evidence="1 4" id="KW-0812">Transmembrane</keyword>
<feature type="transmembrane region" description="Helical" evidence="4">
    <location>
        <begin position="172"/>
        <end position="197"/>
    </location>
</feature>
<keyword evidence="3 4" id="KW-0472">Membrane</keyword>
<reference evidence="6 7" key="1">
    <citation type="journal article" date="2018" name="Plant Biotechnol. Rep.">
        <title>Diversity and antifungal activity of endophytic bacteria associated with Panax ginseng seedlings.</title>
        <authorList>
            <person name="Park J.M."/>
            <person name="Hong C.E."/>
            <person name="Jo S.H."/>
        </authorList>
    </citation>
    <scope>NUCLEOTIDE SEQUENCE [LARGE SCALE GENOMIC DNA]</scope>
    <source>
        <strain evidence="6 7">PgKB38</strain>
    </source>
</reference>
<feature type="transmembrane region" description="Helical" evidence="4">
    <location>
        <begin position="145"/>
        <end position="166"/>
    </location>
</feature>
<name>A0A5M9IQD4_9PSED</name>
<feature type="transmembrane region" description="Helical" evidence="4">
    <location>
        <begin position="21"/>
        <end position="45"/>
    </location>
</feature>
<feature type="transmembrane region" description="Helical" evidence="4">
    <location>
        <begin position="111"/>
        <end position="133"/>
    </location>
</feature>
<dbReference type="PROSITE" id="PS50850">
    <property type="entry name" value="MFS"/>
    <property type="match status" value="1"/>
</dbReference>
<organism evidence="6 7">
    <name type="scientific">Pseudomonas extremaustralis</name>
    <dbReference type="NCBI Taxonomy" id="359110"/>
    <lineage>
        <taxon>Bacteria</taxon>
        <taxon>Pseudomonadati</taxon>
        <taxon>Pseudomonadota</taxon>
        <taxon>Gammaproteobacteria</taxon>
        <taxon>Pseudomonadales</taxon>
        <taxon>Pseudomonadaceae</taxon>
        <taxon>Pseudomonas</taxon>
    </lineage>
</organism>
<accession>A0A5M9IQD4</accession>
<dbReference type="InterPro" id="IPR020846">
    <property type="entry name" value="MFS_dom"/>
</dbReference>
<feature type="transmembrane region" description="Helical" evidence="4">
    <location>
        <begin position="315"/>
        <end position="339"/>
    </location>
</feature>
<feature type="transmembrane region" description="Helical" evidence="4">
    <location>
        <begin position="57"/>
        <end position="75"/>
    </location>
</feature>
<feature type="transmembrane region" description="Helical" evidence="4">
    <location>
        <begin position="385"/>
        <end position="403"/>
    </location>
</feature>
<evidence type="ECO:0000256" key="3">
    <source>
        <dbReference type="ARBA" id="ARBA00023136"/>
    </source>
</evidence>
<feature type="domain" description="Major facilitator superfamily (MFS) profile" evidence="5">
    <location>
        <begin position="227"/>
        <end position="424"/>
    </location>
</feature>
<keyword evidence="2 4" id="KW-1133">Transmembrane helix</keyword>
<comment type="caution">
    <text evidence="6">The sequence shown here is derived from an EMBL/GenBank/DDBJ whole genome shotgun (WGS) entry which is preliminary data.</text>
</comment>
<dbReference type="Proteomes" id="UP000323425">
    <property type="component" value="Unassembled WGS sequence"/>
</dbReference>
<dbReference type="Gene3D" id="1.20.1250.20">
    <property type="entry name" value="MFS general substrate transporter like domains"/>
    <property type="match status" value="1"/>
</dbReference>
<evidence type="ECO:0000313" key="7">
    <source>
        <dbReference type="Proteomes" id="UP000323425"/>
    </source>
</evidence>
<feature type="transmembrane region" description="Helical" evidence="4">
    <location>
        <begin position="292"/>
        <end position="309"/>
    </location>
</feature>
<evidence type="ECO:0000256" key="4">
    <source>
        <dbReference type="SAM" id="Phobius"/>
    </source>
</evidence>
<evidence type="ECO:0000256" key="2">
    <source>
        <dbReference type="ARBA" id="ARBA00022989"/>
    </source>
</evidence>
<feature type="transmembrane region" description="Helical" evidence="4">
    <location>
        <begin position="87"/>
        <end position="105"/>
    </location>
</feature>
<protein>
    <submittedName>
        <fullName evidence="6">Riboflavin transporter RfnT</fullName>
    </submittedName>
</protein>
<proteinExistence type="predicted"/>
<dbReference type="PANTHER" id="PTHR23534:SF1">
    <property type="entry name" value="MAJOR FACILITATOR SUPERFAMILY PROTEIN"/>
    <property type="match status" value="1"/>
</dbReference>
<dbReference type="InterPro" id="IPR011701">
    <property type="entry name" value="MFS"/>
</dbReference>
<dbReference type="InterPro" id="IPR036259">
    <property type="entry name" value="MFS_trans_sf"/>
</dbReference>
<evidence type="ECO:0000256" key="1">
    <source>
        <dbReference type="ARBA" id="ARBA00022692"/>
    </source>
</evidence>
<dbReference type="PANTHER" id="PTHR23534">
    <property type="entry name" value="MFS PERMEASE"/>
    <property type="match status" value="1"/>
</dbReference>
<dbReference type="RefSeq" id="WP_150295835.1">
    <property type="nucleotide sequence ID" value="NZ_VTFH01000002.1"/>
</dbReference>
<gene>
    <name evidence="6" type="primary">rfnT</name>
    <name evidence="6" type="ORF">FX985_04681</name>
</gene>
<dbReference type="AlphaFoldDB" id="A0A5M9IQD4"/>
<dbReference type="GO" id="GO:0022857">
    <property type="term" value="F:transmembrane transporter activity"/>
    <property type="evidence" value="ECO:0007669"/>
    <property type="project" value="InterPro"/>
</dbReference>
<feature type="transmembrane region" description="Helical" evidence="4">
    <location>
        <begin position="227"/>
        <end position="246"/>
    </location>
</feature>
<sequence length="424" mass="44993">MSTLKSSEDIPAPEKSSSRSNVAVLAIAQGLFTAAIAIDLTLTGLTGYQLAPDKSLATLPFALITVAGAIATYFASTLMQKIGRRRGFVLGAFTCAIGGSISVWAVFQNSFWLFCIGTAAVGIFQAFAQYYRLAATDSEPDDRKARAISLVLAGGVIAAILGPLLASWSTNLFATLFAGSYLMVCLLGVASAALLWLGYEDALPESLELHGHEQPPRKLLTIFRQPVSLAALANNVIGGVVMMFIMTATPLAAVASNHSINDGASIIQWHLVGMYAPSLFAGRLISRFGLPSILFLGIALSAACGLIAHCSDSLAAFYIALLFLGVGWNFMFVGGTVLLTASHHPSEKARVQGVAEFIRYTFTAFATLAAGPLLQSLGWKGMNDMIFPLLAVCAVITLWWVCVERRIKNSTSEHVSGSENRSAT</sequence>
<feature type="transmembrane region" description="Helical" evidence="4">
    <location>
        <begin position="360"/>
        <end position="379"/>
    </location>
</feature>
<evidence type="ECO:0000313" key="6">
    <source>
        <dbReference type="EMBL" id="KAA8558332.1"/>
    </source>
</evidence>
<dbReference type="SUPFAM" id="SSF103473">
    <property type="entry name" value="MFS general substrate transporter"/>
    <property type="match status" value="1"/>
</dbReference>